<name>A0A3A5KYZ9_9HYPH</name>
<evidence type="ECO:0000313" key="2">
    <source>
        <dbReference type="Proteomes" id="UP000272706"/>
    </source>
</evidence>
<gene>
    <name evidence="1" type="ORF">D3227_05175</name>
</gene>
<dbReference type="Proteomes" id="UP000272706">
    <property type="component" value="Unassembled WGS sequence"/>
</dbReference>
<reference evidence="1 2" key="1">
    <citation type="submission" date="2018-09" db="EMBL/GenBank/DDBJ databases">
        <title>Mesorhizobium carmichaelinearum sp. nov. isolated from Carmichaelinea spp. root nodules in New Zealand.</title>
        <authorList>
            <person name="De Meyer S.E."/>
        </authorList>
    </citation>
    <scope>NUCLEOTIDE SEQUENCE [LARGE SCALE GENOMIC DNA]</scope>
    <source>
        <strain evidence="1 2">ICMP19557</strain>
    </source>
</reference>
<sequence length="96" mass="10911">MVYAHDPVRIEGAARTFTKFMREQLDKRDSPMQKAFIETKDTTNGEMWLGVVRGCQIVQAYALKRFTELGEEPETSWDDIVDQALDICLKKGEAAA</sequence>
<comment type="caution">
    <text evidence="1">The sequence shown here is derived from an EMBL/GenBank/DDBJ whole genome shotgun (WGS) entry which is preliminary data.</text>
</comment>
<organism evidence="1 2">
    <name type="scientific">Mesorhizobium waimense</name>
    <dbReference type="NCBI Taxonomy" id="1300307"/>
    <lineage>
        <taxon>Bacteria</taxon>
        <taxon>Pseudomonadati</taxon>
        <taxon>Pseudomonadota</taxon>
        <taxon>Alphaproteobacteria</taxon>
        <taxon>Hyphomicrobiales</taxon>
        <taxon>Phyllobacteriaceae</taxon>
        <taxon>Mesorhizobium</taxon>
    </lineage>
</organism>
<evidence type="ECO:0000313" key="1">
    <source>
        <dbReference type="EMBL" id="RJT42063.1"/>
    </source>
</evidence>
<dbReference type="AlphaFoldDB" id="A0A3A5KYZ9"/>
<protein>
    <submittedName>
        <fullName evidence="1">Uncharacterized protein</fullName>
    </submittedName>
</protein>
<proteinExistence type="predicted"/>
<keyword evidence="2" id="KW-1185">Reference proteome</keyword>
<accession>A0A3A5KYZ9</accession>
<dbReference type="EMBL" id="QZWZ01000002">
    <property type="protein sequence ID" value="RJT42063.1"/>
    <property type="molecule type" value="Genomic_DNA"/>
</dbReference>